<keyword evidence="3" id="KW-1185">Reference proteome</keyword>
<feature type="compositionally biased region" description="Basic and acidic residues" evidence="1">
    <location>
        <begin position="18"/>
        <end position="28"/>
    </location>
</feature>
<proteinExistence type="predicted"/>
<comment type="caution">
    <text evidence="2">The sequence shown here is derived from an EMBL/GenBank/DDBJ whole genome shotgun (WGS) entry which is preliminary data.</text>
</comment>
<gene>
    <name evidence="2" type="ORF">TNCV_2378721</name>
</gene>
<sequence>MLSAPQYPVFPAGCSQRDTPDNDGRKDQSLQNGCGLFAFKFFQTQQKGHEQAEEPLFTYVIMRLMPSSYLVQMSMLCGDLG</sequence>
<evidence type="ECO:0000313" key="2">
    <source>
        <dbReference type="EMBL" id="GFX94799.1"/>
    </source>
</evidence>
<evidence type="ECO:0000313" key="3">
    <source>
        <dbReference type="Proteomes" id="UP000887159"/>
    </source>
</evidence>
<dbReference type="Proteomes" id="UP000887159">
    <property type="component" value="Unassembled WGS sequence"/>
</dbReference>
<evidence type="ECO:0000256" key="1">
    <source>
        <dbReference type="SAM" id="MobiDB-lite"/>
    </source>
</evidence>
<dbReference type="EMBL" id="BMAU01021181">
    <property type="protein sequence ID" value="GFX94799.1"/>
    <property type="molecule type" value="Genomic_DNA"/>
</dbReference>
<accession>A0A8X6V6D2</accession>
<feature type="region of interest" description="Disordered" evidence="1">
    <location>
        <begin position="1"/>
        <end position="28"/>
    </location>
</feature>
<protein>
    <submittedName>
        <fullName evidence="2">Uncharacterized protein</fullName>
    </submittedName>
</protein>
<organism evidence="2 3">
    <name type="scientific">Trichonephila clavipes</name>
    <name type="common">Golden silk orbweaver</name>
    <name type="synonym">Nephila clavipes</name>
    <dbReference type="NCBI Taxonomy" id="2585209"/>
    <lineage>
        <taxon>Eukaryota</taxon>
        <taxon>Metazoa</taxon>
        <taxon>Ecdysozoa</taxon>
        <taxon>Arthropoda</taxon>
        <taxon>Chelicerata</taxon>
        <taxon>Arachnida</taxon>
        <taxon>Araneae</taxon>
        <taxon>Araneomorphae</taxon>
        <taxon>Entelegynae</taxon>
        <taxon>Araneoidea</taxon>
        <taxon>Nephilidae</taxon>
        <taxon>Trichonephila</taxon>
    </lineage>
</organism>
<name>A0A8X6V6D2_TRICX</name>
<dbReference type="AlphaFoldDB" id="A0A8X6V6D2"/>
<reference evidence="2" key="1">
    <citation type="submission" date="2020-08" db="EMBL/GenBank/DDBJ databases">
        <title>Multicomponent nature underlies the extraordinary mechanical properties of spider dragline silk.</title>
        <authorList>
            <person name="Kono N."/>
            <person name="Nakamura H."/>
            <person name="Mori M."/>
            <person name="Yoshida Y."/>
            <person name="Ohtoshi R."/>
            <person name="Malay A.D."/>
            <person name="Moran D.A.P."/>
            <person name="Tomita M."/>
            <person name="Numata K."/>
            <person name="Arakawa K."/>
        </authorList>
    </citation>
    <scope>NUCLEOTIDE SEQUENCE</scope>
</reference>